<sequence length="568" mass="64089">MMSKNLGLVEWMLNRSREADIPEGAPQLRNFALVTLSKRDNRRLQSAKKIEKELTQKDLLPDGMQISINVTQHCCTATKRHTDLRGYSNMLLLHSLCCDHPTAQKRARSMMRKLSSLPQHVFDEKLEDVVPVTSCWDGSIGLEAAPAGTRPHRLGCGLHGRGISRSDFTDGYPLPLPCLFTRGLSLTPFDDADISLRSATVHAMACDHTSPALANYSRRSFSQRPPPLALADKSSSSSSSSSSSETAQTMGVELEPTNYYLQQVIAEKFQRATTLDQSFVDFDSVRYHLSTPTRKSHLLLSMDVPCWAQLAQYGARQVLEREYAHRLVAESETEPGYSVSLEIDLEDPELVGNPQAQADLIEAVSLLKRNALAAPFERAFDLQRQIEAQPGDGLAKDPRTEIMSVHYRPEEAIYLLPAADRVTVIFSTIFKEETDRILGKVFLQEFVDARRRPSCQTAPQVLYSIREPPLELRHLPDLDTTERAGYVTFVLFPRHTVPQVAAATITQIQMFRDYIHYHLKCSKAYLHSRMRSRTTYFLKVLNRAKPEKPEDQVHQKTARCVFFGAVPY</sequence>
<comment type="caution">
    <text evidence="7">The sequence shown here is derived from an EMBL/GenBank/DDBJ whole genome shotgun (WGS) entry which is preliminary data.</text>
</comment>
<proteinExistence type="inferred from homology"/>
<dbReference type="Gene3D" id="3.30.1460.20">
    <property type="match status" value="2"/>
</dbReference>
<dbReference type="InterPro" id="IPR034666">
    <property type="entry name" value="ARPC2/4"/>
</dbReference>
<dbReference type="GO" id="GO:0005885">
    <property type="term" value="C:Arp2/3 protein complex"/>
    <property type="evidence" value="ECO:0007669"/>
    <property type="project" value="InterPro"/>
</dbReference>
<dbReference type="GO" id="GO:0005200">
    <property type="term" value="F:structural constituent of cytoskeleton"/>
    <property type="evidence" value="ECO:0007669"/>
    <property type="project" value="TreeGrafter"/>
</dbReference>
<evidence type="ECO:0000256" key="3">
    <source>
        <dbReference type="ARBA" id="ARBA00022490"/>
    </source>
</evidence>
<evidence type="ECO:0008006" key="9">
    <source>
        <dbReference type="Google" id="ProtNLM"/>
    </source>
</evidence>
<dbReference type="InterPro" id="IPR007188">
    <property type="entry name" value="ARPC2"/>
</dbReference>
<reference evidence="7 8" key="1">
    <citation type="submission" date="2020-11" db="EMBL/GenBank/DDBJ databases">
        <title>Kefir isolates.</title>
        <authorList>
            <person name="Marcisauskas S."/>
            <person name="Kim Y."/>
            <person name="Blasche S."/>
        </authorList>
    </citation>
    <scope>NUCLEOTIDE SEQUENCE [LARGE SCALE GENOMIC DNA]</scope>
    <source>
        <strain evidence="7 8">KR</strain>
    </source>
</reference>
<evidence type="ECO:0000256" key="1">
    <source>
        <dbReference type="ARBA" id="ARBA00004245"/>
    </source>
</evidence>
<keyword evidence="4" id="KW-0009">Actin-binding</keyword>
<dbReference type="GO" id="GO:0030041">
    <property type="term" value="P:actin filament polymerization"/>
    <property type="evidence" value="ECO:0007669"/>
    <property type="project" value="InterPro"/>
</dbReference>
<comment type="similarity">
    <text evidence="2">Belongs to the ARPC2 family.</text>
</comment>
<dbReference type="Proteomes" id="UP000777482">
    <property type="component" value="Unassembled WGS sequence"/>
</dbReference>
<keyword evidence="3" id="KW-0963">Cytoplasm</keyword>
<gene>
    <name evidence="7" type="ORF">C6P46_001575</name>
</gene>
<comment type="subcellular location">
    <subcellularLocation>
        <location evidence="1">Cytoplasm</location>
        <location evidence="1">Cytoskeleton</location>
    </subcellularLocation>
</comment>
<dbReference type="PANTHER" id="PTHR12058:SF0">
    <property type="entry name" value="ACTIN-RELATED PROTEIN 2_3 COMPLEX SUBUNIT 2"/>
    <property type="match status" value="1"/>
</dbReference>
<evidence type="ECO:0000256" key="4">
    <source>
        <dbReference type="ARBA" id="ARBA00023203"/>
    </source>
</evidence>
<feature type="compositionally biased region" description="Low complexity" evidence="6">
    <location>
        <begin position="234"/>
        <end position="244"/>
    </location>
</feature>
<keyword evidence="5" id="KW-0206">Cytoskeleton</keyword>
<dbReference type="OrthoDB" id="148331at2759"/>
<evidence type="ECO:0000313" key="8">
    <source>
        <dbReference type="Proteomes" id="UP000777482"/>
    </source>
</evidence>
<dbReference type="EMBL" id="PUHQ01000144">
    <property type="protein sequence ID" value="KAG0654600.1"/>
    <property type="molecule type" value="Genomic_DNA"/>
</dbReference>
<name>A0A9P6VTN6_RHOMI</name>
<dbReference type="GO" id="GO:0051015">
    <property type="term" value="F:actin filament binding"/>
    <property type="evidence" value="ECO:0007669"/>
    <property type="project" value="TreeGrafter"/>
</dbReference>
<keyword evidence="8" id="KW-1185">Reference proteome</keyword>
<dbReference type="GO" id="GO:0034314">
    <property type="term" value="P:Arp2/3 complex-mediated actin nucleation"/>
    <property type="evidence" value="ECO:0007669"/>
    <property type="project" value="InterPro"/>
</dbReference>
<dbReference type="PANTHER" id="PTHR12058">
    <property type="entry name" value="ARP2/3 COMPLEX 34 KDA SUBUNIT"/>
    <property type="match status" value="1"/>
</dbReference>
<organism evidence="7 8">
    <name type="scientific">Rhodotorula mucilaginosa</name>
    <name type="common">Yeast</name>
    <name type="synonym">Rhodotorula rubra</name>
    <dbReference type="NCBI Taxonomy" id="5537"/>
    <lineage>
        <taxon>Eukaryota</taxon>
        <taxon>Fungi</taxon>
        <taxon>Dikarya</taxon>
        <taxon>Basidiomycota</taxon>
        <taxon>Pucciniomycotina</taxon>
        <taxon>Microbotryomycetes</taxon>
        <taxon>Sporidiobolales</taxon>
        <taxon>Sporidiobolaceae</taxon>
        <taxon>Rhodotorula</taxon>
    </lineage>
</organism>
<evidence type="ECO:0000256" key="5">
    <source>
        <dbReference type="ARBA" id="ARBA00023212"/>
    </source>
</evidence>
<evidence type="ECO:0000313" key="7">
    <source>
        <dbReference type="EMBL" id="KAG0654600.1"/>
    </source>
</evidence>
<dbReference type="SUPFAM" id="SSF69645">
    <property type="entry name" value="Arp2/3 complex subunits"/>
    <property type="match status" value="2"/>
</dbReference>
<feature type="region of interest" description="Disordered" evidence="6">
    <location>
        <begin position="217"/>
        <end position="249"/>
    </location>
</feature>
<protein>
    <recommendedName>
        <fullName evidence="9">Arp2/3 complex 34 kDa subunit</fullName>
    </recommendedName>
</protein>
<dbReference type="AlphaFoldDB" id="A0A9P6VTN6"/>
<dbReference type="FunFam" id="3.30.1460.20:FF:000002">
    <property type="entry name" value="Arp2/3 complex 34 kDa subunit"/>
    <property type="match status" value="1"/>
</dbReference>
<evidence type="ECO:0000256" key="2">
    <source>
        <dbReference type="ARBA" id="ARBA00007192"/>
    </source>
</evidence>
<dbReference type="Pfam" id="PF04045">
    <property type="entry name" value="P34-Arc"/>
    <property type="match status" value="1"/>
</dbReference>
<evidence type="ECO:0000256" key="6">
    <source>
        <dbReference type="SAM" id="MobiDB-lite"/>
    </source>
</evidence>
<accession>A0A9P6VTN6</accession>